<feature type="domain" description="Alpha-L-rhamnosidase six-hairpin glycosidase" evidence="6">
    <location>
        <begin position="380"/>
        <end position="747"/>
    </location>
</feature>
<feature type="domain" description="Alpha-L-rhamnosidase concanavalin-like" evidence="4">
    <location>
        <begin position="270"/>
        <end position="376"/>
    </location>
</feature>
<dbReference type="InterPro" id="IPR013737">
    <property type="entry name" value="Bac_rhamnosid_N"/>
</dbReference>
<dbReference type="EC" id="3.2.1.40" evidence="2"/>
<organism evidence="8 9">
    <name type="scientific">Streptodolium elevatio</name>
    <dbReference type="NCBI Taxonomy" id="3157996"/>
    <lineage>
        <taxon>Bacteria</taxon>
        <taxon>Bacillati</taxon>
        <taxon>Actinomycetota</taxon>
        <taxon>Actinomycetes</taxon>
        <taxon>Kitasatosporales</taxon>
        <taxon>Streptomycetaceae</taxon>
        <taxon>Streptodolium</taxon>
    </lineage>
</organism>
<protein>
    <recommendedName>
        <fullName evidence="2">alpha-L-rhamnosidase</fullName>
        <ecNumber evidence="2">3.2.1.40</ecNumber>
    </recommendedName>
</protein>
<dbReference type="PIRSF" id="PIRSF010631">
    <property type="entry name" value="A-rhamnsds"/>
    <property type="match status" value="1"/>
</dbReference>
<comment type="caution">
    <text evidence="8">The sequence shown here is derived from an EMBL/GenBank/DDBJ whole genome shotgun (WGS) entry which is preliminary data.</text>
</comment>
<dbReference type="SUPFAM" id="SSF48208">
    <property type="entry name" value="Six-hairpin glycosidases"/>
    <property type="match status" value="1"/>
</dbReference>
<evidence type="ECO:0000256" key="2">
    <source>
        <dbReference type="ARBA" id="ARBA00012652"/>
    </source>
</evidence>
<dbReference type="InterPro" id="IPR008902">
    <property type="entry name" value="Rhamnosid_concanavalin"/>
</dbReference>
<evidence type="ECO:0000256" key="1">
    <source>
        <dbReference type="ARBA" id="ARBA00001445"/>
    </source>
</evidence>
<proteinExistence type="predicted"/>
<keyword evidence="3 8" id="KW-0378">Hydrolase</keyword>
<reference evidence="8 9" key="1">
    <citation type="submission" date="2024-06" db="EMBL/GenBank/DDBJ databases">
        <title>The Natural Products Discovery Center: Release of the First 8490 Sequenced Strains for Exploring Actinobacteria Biosynthetic Diversity.</title>
        <authorList>
            <person name="Kalkreuter E."/>
            <person name="Kautsar S.A."/>
            <person name="Yang D."/>
            <person name="Bader C.D."/>
            <person name="Teijaro C.N."/>
            <person name="Fluegel L."/>
            <person name="Davis C.M."/>
            <person name="Simpson J.R."/>
            <person name="Lauterbach L."/>
            <person name="Steele A.D."/>
            <person name="Gui C."/>
            <person name="Meng S."/>
            <person name="Li G."/>
            <person name="Viehrig K."/>
            <person name="Ye F."/>
            <person name="Su P."/>
            <person name="Kiefer A.F."/>
            <person name="Nichols A."/>
            <person name="Cepeda A.J."/>
            <person name="Yan W."/>
            <person name="Fan B."/>
            <person name="Jiang Y."/>
            <person name="Adhikari A."/>
            <person name="Zheng C.-J."/>
            <person name="Schuster L."/>
            <person name="Cowan T.M."/>
            <person name="Smanski M.J."/>
            <person name="Chevrette M.G."/>
            <person name="De Carvalho L.P.S."/>
            <person name="Shen B."/>
        </authorList>
    </citation>
    <scope>NUCLEOTIDE SEQUENCE [LARGE SCALE GENOMIC DNA]</scope>
    <source>
        <strain evidence="8 9">NPDC048946</strain>
    </source>
</reference>
<dbReference type="Pfam" id="PF08531">
    <property type="entry name" value="Bac_rhamnosid_N"/>
    <property type="match status" value="1"/>
</dbReference>
<evidence type="ECO:0000259" key="7">
    <source>
        <dbReference type="Pfam" id="PF17390"/>
    </source>
</evidence>
<dbReference type="Pfam" id="PF17390">
    <property type="entry name" value="Bac_rhamnosid_C"/>
    <property type="match status" value="1"/>
</dbReference>
<evidence type="ECO:0000313" key="8">
    <source>
        <dbReference type="EMBL" id="MEU8138900.1"/>
    </source>
</evidence>
<dbReference type="PANTHER" id="PTHR33307">
    <property type="entry name" value="ALPHA-RHAMNOSIDASE (EUROFUNG)"/>
    <property type="match status" value="1"/>
</dbReference>
<dbReference type="InterPro" id="IPR012341">
    <property type="entry name" value="6hp_glycosidase-like_sf"/>
</dbReference>
<dbReference type="Gene3D" id="2.60.40.10">
    <property type="entry name" value="Immunoglobulins"/>
    <property type="match status" value="1"/>
</dbReference>
<evidence type="ECO:0000259" key="6">
    <source>
        <dbReference type="Pfam" id="PF17389"/>
    </source>
</evidence>
<dbReference type="InterPro" id="IPR016007">
    <property type="entry name" value="Alpha_rhamnosid"/>
</dbReference>
<comment type="catalytic activity">
    <reaction evidence="1">
        <text>Hydrolysis of terminal non-reducing alpha-L-rhamnose residues in alpha-L-rhamnosides.</text>
        <dbReference type="EC" id="3.2.1.40"/>
    </reaction>
</comment>
<dbReference type="Gene3D" id="2.60.120.260">
    <property type="entry name" value="Galactose-binding domain-like"/>
    <property type="match status" value="2"/>
</dbReference>
<dbReference type="Pfam" id="PF05592">
    <property type="entry name" value="Bac_rhamnosid"/>
    <property type="match status" value="1"/>
</dbReference>
<dbReference type="InterPro" id="IPR008928">
    <property type="entry name" value="6-hairpin_glycosidase_sf"/>
</dbReference>
<feature type="domain" description="Bacterial alpha-L-rhamnosidase N-terminal" evidence="5">
    <location>
        <begin position="88"/>
        <end position="259"/>
    </location>
</feature>
<sequence>MDSDQSVLVPYAGPATRSGERVVWQVKVWTDQGESEWSAPSSWEAGLLERNDWVAQWIEPDEGGAPLPAGQRPAYLLRRDFTVPSPVVLARLYATAHGIYEAFLNGCRVGDLELTPGYTAYRDRLQVQTYDVTDLVAEGANTLGTVLSDGWFRGRAGAMRIADSFGEHTALLCQLHAVHDDGSVTVIGTDGSWTTYAAEIRAADLMDGESHDLRRRVPGWSAPEFDASSWAKATVVTEGLYGEWARLTDSPAPPVRRVEELRAASVRMLETGAQIVDLGQNINGWVRAAVPAGDELTLTHGEALGVDGDVTTDHLRGQEFLTAEPLPAGQVDRVVSAGGDDEVFEPRHTTHGFRYVRVEGAQRALATDDVTGVVVHTDLRRTGHFACSDDRINRLHDIAVWSFRGNACDIPTDCPQRERAGWTGDWMLYIPTAAFLYDVAGFSVKWLRDLAADQWDDGCLSNFAPDPGGRAVQHLPAEILEMFAGSSAWGDASVIVPWELYRVYGDLDALIEFRPMMVRWVGFAAERARTRRHPDRAAARPAPAPHEQFLWDAGFHWGEWTEPGAVDDDFRTADQGAVATAYLYRSASLLARISELTGHHQDAERFQLLADNVLAAWRAEFITADGTLTPHTQATYVRALAFELVPESQRAAAADRLVGLIREAGTHLGTGFLATPYLLPVLADAGRLDVAYELLFQDTEPSWLTMINRGATTIWEDWNGIDENGRPHASLNHYSKGAVISFLHTRIAGIRPPADPDPHTAGYRRFQIAPTPGGGLTWAEAQFDSPYGTITSAWRIEDGRFALTVTVPPGTEAEVALPDGRTFLATPGTHHYG</sequence>
<feature type="domain" description="Alpha-L-rhamnosidase C-terminal" evidence="7">
    <location>
        <begin position="758"/>
        <end position="822"/>
    </location>
</feature>
<evidence type="ECO:0000259" key="4">
    <source>
        <dbReference type="Pfam" id="PF05592"/>
    </source>
</evidence>
<dbReference type="InterPro" id="IPR035398">
    <property type="entry name" value="Bac_rhamnosid_C"/>
</dbReference>
<gene>
    <name evidence="8" type="ORF">AB0C36_36040</name>
</gene>
<keyword evidence="9" id="KW-1185">Reference proteome</keyword>
<evidence type="ECO:0000256" key="3">
    <source>
        <dbReference type="ARBA" id="ARBA00022801"/>
    </source>
</evidence>
<accession>A0ABV3DT23</accession>
<dbReference type="GO" id="GO:0016787">
    <property type="term" value="F:hydrolase activity"/>
    <property type="evidence" value="ECO:0007669"/>
    <property type="project" value="UniProtKB-KW"/>
</dbReference>
<dbReference type="Gene3D" id="1.50.10.10">
    <property type="match status" value="1"/>
</dbReference>
<dbReference type="Pfam" id="PF25788">
    <property type="entry name" value="Ig_Rha78A_N"/>
    <property type="match status" value="1"/>
</dbReference>
<evidence type="ECO:0000313" key="9">
    <source>
        <dbReference type="Proteomes" id="UP001551482"/>
    </source>
</evidence>
<dbReference type="RefSeq" id="WP_358362665.1">
    <property type="nucleotide sequence ID" value="NZ_JBEZFP010000144.1"/>
</dbReference>
<name>A0ABV3DT23_9ACTN</name>
<dbReference type="InterPro" id="IPR013783">
    <property type="entry name" value="Ig-like_fold"/>
</dbReference>
<dbReference type="Pfam" id="PF17389">
    <property type="entry name" value="Bac_rhamnosid6H"/>
    <property type="match status" value="1"/>
</dbReference>
<evidence type="ECO:0000259" key="5">
    <source>
        <dbReference type="Pfam" id="PF08531"/>
    </source>
</evidence>
<dbReference type="EMBL" id="JBEZFP010000144">
    <property type="protein sequence ID" value="MEU8138900.1"/>
    <property type="molecule type" value="Genomic_DNA"/>
</dbReference>
<dbReference type="Proteomes" id="UP001551482">
    <property type="component" value="Unassembled WGS sequence"/>
</dbReference>
<dbReference type="Gene3D" id="2.60.420.10">
    <property type="entry name" value="Maltose phosphorylase, domain 3"/>
    <property type="match status" value="1"/>
</dbReference>
<dbReference type="InterPro" id="IPR035396">
    <property type="entry name" value="Bac_rhamnosid6H"/>
</dbReference>
<dbReference type="PANTHER" id="PTHR33307:SF6">
    <property type="entry name" value="ALPHA-RHAMNOSIDASE (EUROFUNG)-RELATED"/>
    <property type="match status" value="1"/>
</dbReference>